<dbReference type="GO" id="GO:0061024">
    <property type="term" value="P:membrane organization"/>
    <property type="evidence" value="ECO:0007669"/>
    <property type="project" value="TreeGrafter"/>
</dbReference>
<evidence type="ECO:0000256" key="3">
    <source>
        <dbReference type="ARBA" id="ARBA00022692"/>
    </source>
</evidence>
<dbReference type="PANTHER" id="PTHR12703">
    <property type="entry name" value="TRANSMEMBRANE PROTEIN 33"/>
    <property type="match status" value="1"/>
</dbReference>
<dbReference type="GO" id="GO:0016020">
    <property type="term" value="C:membrane"/>
    <property type="evidence" value="ECO:0007669"/>
    <property type="project" value="UniProtKB-SubCell"/>
</dbReference>
<dbReference type="PANTHER" id="PTHR12703:SF4">
    <property type="entry name" value="TRANSMEMBRANE PROTEIN 33"/>
    <property type="match status" value="1"/>
</dbReference>
<dbReference type="OrthoDB" id="5581259at2759"/>
<keyword evidence="8" id="KW-1185">Reference proteome</keyword>
<dbReference type="InterPro" id="IPR005344">
    <property type="entry name" value="TMEM33/Pom33"/>
</dbReference>
<dbReference type="AlphaFoldDB" id="A0A4P9ZBN7"/>
<keyword evidence="5 6" id="KW-0472">Membrane</keyword>
<reference evidence="8" key="1">
    <citation type="journal article" date="2018" name="Nat. Microbiol.">
        <title>Leveraging single-cell genomics to expand the fungal tree of life.</title>
        <authorList>
            <person name="Ahrendt S.R."/>
            <person name="Quandt C.A."/>
            <person name="Ciobanu D."/>
            <person name="Clum A."/>
            <person name="Salamov A."/>
            <person name="Andreopoulos B."/>
            <person name="Cheng J.F."/>
            <person name="Woyke T."/>
            <person name="Pelin A."/>
            <person name="Henrissat B."/>
            <person name="Reynolds N.K."/>
            <person name="Benny G.L."/>
            <person name="Smith M.E."/>
            <person name="James T.Y."/>
            <person name="Grigoriev I.V."/>
        </authorList>
    </citation>
    <scope>NUCLEOTIDE SEQUENCE [LARGE SCALE GENOMIC DNA]</scope>
    <source>
        <strain evidence="8">Baker2002</strain>
    </source>
</reference>
<evidence type="ECO:0000313" key="7">
    <source>
        <dbReference type="EMBL" id="RKP30254.1"/>
    </source>
</evidence>
<evidence type="ECO:0000256" key="5">
    <source>
        <dbReference type="ARBA" id="ARBA00023136"/>
    </source>
</evidence>
<evidence type="ECO:0000256" key="4">
    <source>
        <dbReference type="ARBA" id="ARBA00022989"/>
    </source>
</evidence>
<dbReference type="Pfam" id="PF03661">
    <property type="entry name" value="TMEM33_Pom33"/>
    <property type="match status" value="1"/>
</dbReference>
<evidence type="ECO:0000256" key="1">
    <source>
        <dbReference type="ARBA" id="ARBA00004141"/>
    </source>
</evidence>
<organism evidence="7 8">
    <name type="scientific">Metschnikowia bicuspidata</name>
    <dbReference type="NCBI Taxonomy" id="27322"/>
    <lineage>
        <taxon>Eukaryota</taxon>
        <taxon>Fungi</taxon>
        <taxon>Dikarya</taxon>
        <taxon>Ascomycota</taxon>
        <taxon>Saccharomycotina</taxon>
        <taxon>Pichiomycetes</taxon>
        <taxon>Metschnikowiaceae</taxon>
        <taxon>Metschnikowia</taxon>
    </lineage>
</organism>
<sequence>MSNSNTSNTSTPRKPATSAAPDLVCIVQTLQFTWFVGHVVTLVSLAFFLSYVGMFRNACAFWYKAALFGVVESFGVLVYQTISKKGVSVTQLPRDDNVQYLVLAVVLFVYSPYVALTLCTFVLFSTFHVFSYLKHYLLPALGVSESNAVCVRMGEFIAANNNSSIVLASVLEVYTTVWMLLRVLTFRKGSLVPFLAYAVFLKLRFEKSQFTRNAVKSVELKVDDVVNMSCQPALKDNWVKVKGVFHRIGAISLTGESRQKAT</sequence>
<feature type="transmembrane region" description="Helical" evidence="6">
    <location>
        <begin position="32"/>
        <end position="54"/>
    </location>
</feature>
<dbReference type="InterPro" id="IPR051645">
    <property type="entry name" value="PER33/POM33_regulator"/>
</dbReference>
<evidence type="ECO:0000256" key="6">
    <source>
        <dbReference type="SAM" id="Phobius"/>
    </source>
</evidence>
<dbReference type="EMBL" id="ML004462">
    <property type="protein sequence ID" value="RKP30254.1"/>
    <property type="molecule type" value="Genomic_DNA"/>
</dbReference>
<evidence type="ECO:0000256" key="2">
    <source>
        <dbReference type="ARBA" id="ARBA00007322"/>
    </source>
</evidence>
<dbReference type="GO" id="GO:0071786">
    <property type="term" value="P:endoplasmic reticulum tubular network organization"/>
    <property type="evidence" value="ECO:0007669"/>
    <property type="project" value="TreeGrafter"/>
</dbReference>
<gene>
    <name evidence="7" type="ORF">METBISCDRAFT_16699</name>
</gene>
<dbReference type="Proteomes" id="UP000268321">
    <property type="component" value="Unassembled WGS sequence"/>
</dbReference>
<accession>A0A4P9ZBN7</accession>
<feature type="transmembrane region" description="Helical" evidence="6">
    <location>
        <begin position="61"/>
        <end position="80"/>
    </location>
</feature>
<protein>
    <submittedName>
        <fullName evidence="7">Uncharacterized protein</fullName>
    </submittedName>
</protein>
<keyword evidence="4 6" id="KW-1133">Transmembrane helix</keyword>
<keyword evidence="3 6" id="KW-0812">Transmembrane</keyword>
<comment type="similarity">
    <text evidence="2">Belongs to the PER33/POM33 family.</text>
</comment>
<feature type="transmembrane region" description="Helical" evidence="6">
    <location>
        <begin position="100"/>
        <end position="124"/>
    </location>
</feature>
<comment type="subcellular location">
    <subcellularLocation>
        <location evidence="1">Membrane</location>
        <topology evidence="1">Multi-pass membrane protein</topology>
    </subcellularLocation>
</comment>
<proteinExistence type="inferred from homology"/>
<name>A0A4P9ZBN7_9ASCO</name>
<dbReference type="GO" id="GO:0005783">
    <property type="term" value="C:endoplasmic reticulum"/>
    <property type="evidence" value="ECO:0007669"/>
    <property type="project" value="TreeGrafter"/>
</dbReference>
<evidence type="ECO:0000313" key="8">
    <source>
        <dbReference type="Proteomes" id="UP000268321"/>
    </source>
</evidence>